<reference evidence="2" key="1">
    <citation type="submission" date="2016-10" db="EMBL/GenBank/DDBJ databases">
        <authorList>
            <person name="Varghese N."/>
            <person name="Submissions S."/>
        </authorList>
    </citation>
    <scope>NUCLEOTIDE SEQUENCE [LARGE SCALE GENOMIC DNA]</scope>
    <source>
        <strain evidence="2">DSM 18610</strain>
    </source>
</reference>
<organism evidence="1 2">
    <name type="scientific">Pedobacter rhizosphaerae</name>
    <dbReference type="NCBI Taxonomy" id="390241"/>
    <lineage>
        <taxon>Bacteria</taxon>
        <taxon>Pseudomonadati</taxon>
        <taxon>Bacteroidota</taxon>
        <taxon>Sphingobacteriia</taxon>
        <taxon>Sphingobacteriales</taxon>
        <taxon>Sphingobacteriaceae</taxon>
        <taxon>Pedobacter</taxon>
    </lineage>
</organism>
<evidence type="ECO:0000313" key="2">
    <source>
        <dbReference type="Proteomes" id="UP000199572"/>
    </source>
</evidence>
<evidence type="ECO:0008006" key="3">
    <source>
        <dbReference type="Google" id="ProtNLM"/>
    </source>
</evidence>
<gene>
    <name evidence="1" type="ORF">SAMN04488023_10248</name>
</gene>
<accession>A0A1H9JS15</accession>
<dbReference type="OrthoDB" id="979487at2"/>
<sequence length="186" mass="21425">MQLLHDVIKVTLQKTKVEKLAAIAAEGGYSVKELIDLSFCADEQIGFRAAWILENVYSSHLERFLPHIDYFLEKFPTQTNSSALRHYVKILAFLTHKKATMQVKKIMGDYNTDQIVEMVFSWLISDQIPVAVKSHCLNILANFIPKHPWIKDELIATIDFLVDKESIAFFAKVKQIRKQLRGSFKN</sequence>
<name>A0A1H9JS15_9SPHI</name>
<proteinExistence type="predicted"/>
<evidence type="ECO:0000313" key="1">
    <source>
        <dbReference type="EMBL" id="SEQ89627.1"/>
    </source>
</evidence>
<dbReference type="RefSeq" id="WP_090880495.1">
    <property type="nucleotide sequence ID" value="NZ_FOGG01000002.1"/>
</dbReference>
<dbReference type="STRING" id="390241.SAMN04488023_10248"/>
<keyword evidence="2" id="KW-1185">Reference proteome</keyword>
<protein>
    <recommendedName>
        <fullName evidence="3">DNA alkylation repair enzyme</fullName>
    </recommendedName>
</protein>
<dbReference type="EMBL" id="FOGG01000002">
    <property type="protein sequence ID" value="SEQ89627.1"/>
    <property type="molecule type" value="Genomic_DNA"/>
</dbReference>
<dbReference type="Proteomes" id="UP000199572">
    <property type="component" value="Unassembled WGS sequence"/>
</dbReference>
<dbReference type="AlphaFoldDB" id="A0A1H9JS15"/>